<dbReference type="Proteomes" id="UP001500635">
    <property type="component" value="Unassembled WGS sequence"/>
</dbReference>
<evidence type="ECO:0000313" key="1">
    <source>
        <dbReference type="EMBL" id="GAA4393719.1"/>
    </source>
</evidence>
<protein>
    <submittedName>
        <fullName evidence="1">Pyridoxamine 5'-phosphate oxidase family protein</fullName>
    </submittedName>
</protein>
<reference evidence="2" key="1">
    <citation type="journal article" date="2019" name="Int. J. Syst. Evol. Microbiol.">
        <title>The Global Catalogue of Microorganisms (GCM) 10K type strain sequencing project: providing services to taxonomists for standard genome sequencing and annotation.</title>
        <authorList>
            <consortium name="The Broad Institute Genomics Platform"/>
            <consortium name="The Broad Institute Genome Sequencing Center for Infectious Disease"/>
            <person name="Wu L."/>
            <person name="Ma J."/>
        </authorList>
    </citation>
    <scope>NUCLEOTIDE SEQUENCE [LARGE SCALE GENOMIC DNA]</scope>
    <source>
        <strain evidence="2">JCM 17688</strain>
    </source>
</reference>
<dbReference type="SUPFAM" id="SSF50475">
    <property type="entry name" value="FMN-binding split barrel"/>
    <property type="match status" value="1"/>
</dbReference>
<dbReference type="InterPro" id="IPR012349">
    <property type="entry name" value="Split_barrel_FMN-bd"/>
</dbReference>
<accession>A0ABP8JNN5</accession>
<sequence>MSTYTLPGDQAWDKLRHASLGRIVTTAPDGTIEVFPVTYAIYAGEILIRTRLGTKFRNLARHPDTVFEVDGCDDDTHTAWSVVVHADARLEPTAAVRRHADAAHPGPVVDIEAAELVVLAPYRLSARRYHLR</sequence>
<name>A0ABP8JNN5_9ACTN</name>
<dbReference type="Gene3D" id="2.30.110.10">
    <property type="entry name" value="Electron Transport, Fmn-binding Protein, Chain A"/>
    <property type="match status" value="1"/>
</dbReference>
<dbReference type="Pfam" id="PF12900">
    <property type="entry name" value="Pyridox_ox_2"/>
    <property type="match status" value="1"/>
</dbReference>
<evidence type="ECO:0000313" key="2">
    <source>
        <dbReference type="Proteomes" id="UP001500635"/>
    </source>
</evidence>
<dbReference type="EMBL" id="BAABFR010000034">
    <property type="protein sequence ID" value="GAA4393719.1"/>
    <property type="molecule type" value="Genomic_DNA"/>
</dbReference>
<keyword evidence="2" id="KW-1185">Reference proteome</keyword>
<dbReference type="InterPro" id="IPR024747">
    <property type="entry name" value="Pyridox_Oxase-rel"/>
</dbReference>
<dbReference type="RefSeq" id="WP_344995911.1">
    <property type="nucleotide sequence ID" value="NZ_BAABFR010000034.1"/>
</dbReference>
<organism evidence="1 2">
    <name type="scientific">Tsukamurella soli</name>
    <dbReference type="NCBI Taxonomy" id="644556"/>
    <lineage>
        <taxon>Bacteria</taxon>
        <taxon>Bacillati</taxon>
        <taxon>Actinomycetota</taxon>
        <taxon>Actinomycetes</taxon>
        <taxon>Mycobacteriales</taxon>
        <taxon>Tsukamurellaceae</taxon>
        <taxon>Tsukamurella</taxon>
    </lineage>
</organism>
<comment type="caution">
    <text evidence="1">The sequence shown here is derived from an EMBL/GenBank/DDBJ whole genome shotgun (WGS) entry which is preliminary data.</text>
</comment>
<gene>
    <name evidence="1" type="ORF">GCM10023147_24680</name>
</gene>
<proteinExistence type="predicted"/>